<dbReference type="InterPro" id="IPR017871">
    <property type="entry name" value="ABC_transporter-like_CS"/>
</dbReference>
<dbReference type="OrthoDB" id="66620at2759"/>
<evidence type="ECO:0000313" key="13">
    <source>
        <dbReference type="EMBL" id="KAF0898792.1"/>
    </source>
</evidence>
<comment type="subcellular location">
    <subcellularLocation>
        <location evidence="1">Membrane</location>
        <topology evidence="1">Multi-pass membrane protein</topology>
    </subcellularLocation>
</comment>
<feature type="transmembrane region" description="Helical" evidence="10">
    <location>
        <begin position="1005"/>
        <end position="1028"/>
    </location>
</feature>
<keyword evidence="3" id="KW-0813">Transport</keyword>
<dbReference type="PANTHER" id="PTHR48041:SF14">
    <property type="entry name" value="ABC TRANSPORTER G FAMILY MEMBER 25"/>
    <property type="match status" value="1"/>
</dbReference>
<evidence type="ECO:0000256" key="11">
    <source>
        <dbReference type="SAM" id="SignalP"/>
    </source>
</evidence>
<proteinExistence type="inferred from homology"/>
<dbReference type="Pfam" id="PF19055">
    <property type="entry name" value="ABC2_membrane_7"/>
    <property type="match status" value="1"/>
</dbReference>
<evidence type="ECO:0000256" key="4">
    <source>
        <dbReference type="ARBA" id="ARBA00022692"/>
    </source>
</evidence>
<dbReference type="Pfam" id="PF00005">
    <property type="entry name" value="ABC_tran"/>
    <property type="match status" value="1"/>
</dbReference>
<evidence type="ECO:0000256" key="1">
    <source>
        <dbReference type="ARBA" id="ARBA00004141"/>
    </source>
</evidence>
<feature type="compositionally biased region" description="Polar residues" evidence="9">
    <location>
        <begin position="367"/>
        <end position="381"/>
    </location>
</feature>
<dbReference type="InterPro" id="IPR050352">
    <property type="entry name" value="ABCG_transporters"/>
</dbReference>
<dbReference type="InterPro" id="IPR003593">
    <property type="entry name" value="AAA+_ATPase"/>
</dbReference>
<evidence type="ECO:0000256" key="8">
    <source>
        <dbReference type="ARBA" id="ARBA00023136"/>
    </source>
</evidence>
<evidence type="ECO:0000256" key="3">
    <source>
        <dbReference type="ARBA" id="ARBA00022448"/>
    </source>
</evidence>
<dbReference type="GO" id="GO:0140359">
    <property type="term" value="F:ABC-type transporter activity"/>
    <property type="evidence" value="ECO:0007669"/>
    <property type="project" value="InterPro"/>
</dbReference>
<evidence type="ECO:0000256" key="2">
    <source>
        <dbReference type="ARBA" id="ARBA00005814"/>
    </source>
</evidence>
<keyword evidence="4 10" id="KW-0812">Transmembrane</keyword>
<evidence type="ECO:0000256" key="6">
    <source>
        <dbReference type="ARBA" id="ARBA00022840"/>
    </source>
</evidence>
<feature type="transmembrane region" description="Helical" evidence="10">
    <location>
        <begin position="807"/>
        <end position="824"/>
    </location>
</feature>
<feature type="region of interest" description="Disordered" evidence="9">
    <location>
        <begin position="367"/>
        <end position="400"/>
    </location>
</feature>
<dbReference type="InterPro" id="IPR027417">
    <property type="entry name" value="P-loop_NTPase"/>
</dbReference>
<evidence type="ECO:0000256" key="5">
    <source>
        <dbReference type="ARBA" id="ARBA00022741"/>
    </source>
</evidence>
<feature type="signal peptide" evidence="11">
    <location>
        <begin position="1"/>
        <end position="26"/>
    </location>
</feature>
<feature type="transmembrane region" description="Helical" evidence="10">
    <location>
        <begin position="836"/>
        <end position="856"/>
    </location>
</feature>
<evidence type="ECO:0000259" key="12">
    <source>
        <dbReference type="PROSITE" id="PS50893"/>
    </source>
</evidence>
<evidence type="ECO:0000256" key="10">
    <source>
        <dbReference type="SAM" id="Phobius"/>
    </source>
</evidence>
<feature type="transmembrane region" description="Helical" evidence="10">
    <location>
        <begin position="294"/>
        <end position="314"/>
    </location>
</feature>
<reference evidence="13 14" key="1">
    <citation type="submission" date="2019-11" db="EMBL/GenBank/DDBJ databases">
        <title>Whole genome sequence of Oryza granulata.</title>
        <authorList>
            <person name="Li W."/>
        </authorList>
    </citation>
    <scope>NUCLEOTIDE SEQUENCE [LARGE SCALE GENOMIC DNA]</scope>
    <source>
        <strain evidence="14">cv. Menghai</strain>
        <tissue evidence="13">Leaf</tissue>
    </source>
</reference>
<keyword evidence="11" id="KW-0732">Signal</keyword>
<gene>
    <name evidence="13" type="ORF">E2562_011871</name>
</gene>
<keyword evidence="7 10" id="KW-1133">Transmembrane helix</keyword>
<feature type="transmembrane region" description="Helical" evidence="10">
    <location>
        <begin position="912"/>
        <end position="930"/>
    </location>
</feature>
<dbReference type="Proteomes" id="UP000479710">
    <property type="component" value="Unassembled WGS sequence"/>
</dbReference>
<feature type="domain" description="ABC transporter" evidence="12">
    <location>
        <begin position="446"/>
        <end position="686"/>
    </location>
</feature>
<dbReference type="GO" id="GO:0016020">
    <property type="term" value="C:membrane"/>
    <property type="evidence" value="ECO:0007669"/>
    <property type="project" value="UniProtKB-SubCell"/>
</dbReference>
<comment type="caution">
    <text evidence="13">The sequence shown here is derived from an EMBL/GenBank/DDBJ whole genome shotgun (WGS) entry which is preliminary data.</text>
</comment>
<feature type="chain" id="PRO_5026036454" description="ABC transporter domain-containing protein" evidence="11">
    <location>
        <begin position="27"/>
        <end position="1031"/>
    </location>
</feature>
<comment type="similarity">
    <text evidence="2">Belongs to the ABC transporter superfamily. ABCG family. Eye pigment precursor importer (TC 3.A.1.204) subfamily.</text>
</comment>
<dbReference type="GO" id="GO:0005524">
    <property type="term" value="F:ATP binding"/>
    <property type="evidence" value="ECO:0007669"/>
    <property type="project" value="UniProtKB-KW"/>
</dbReference>
<dbReference type="AlphaFoldDB" id="A0A6G1CF44"/>
<dbReference type="InterPro" id="IPR043926">
    <property type="entry name" value="ABCG_dom"/>
</dbReference>
<dbReference type="EMBL" id="SPHZ02000009">
    <property type="protein sequence ID" value="KAF0898792.1"/>
    <property type="molecule type" value="Genomic_DNA"/>
</dbReference>
<dbReference type="PANTHER" id="PTHR48041">
    <property type="entry name" value="ABC TRANSPORTER G FAMILY MEMBER 28"/>
    <property type="match status" value="1"/>
</dbReference>
<dbReference type="PROSITE" id="PS00211">
    <property type="entry name" value="ABC_TRANSPORTER_1"/>
    <property type="match status" value="1"/>
</dbReference>
<keyword evidence="5" id="KW-0547">Nucleotide-binding</keyword>
<dbReference type="GO" id="GO:0016887">
    <property type="term" value="F:ATP hydrolysis activity"/>
    <property type="evidence" value="ECO:0007669"/>
    <property type="project" value="InterPro"/>
</dbReference>
<name>A0A6G1CF44_9ORYZ</name>
<evidence type="ECO:0000256" key="9">
    <source>
        <dbReference type="SAM" id="MobiDB-lite"/>
    </source>
</evidence>
<accession>A0A6G1CF44</accession>
<dbReference type="SUPFAM" id="SSF52540">
    <property type="entry name" value="P-loop containing nucleoside triphosphate hydrolases"/>
    <property type="match status" value="1"/>
</dbReference>
<protein>
    <recommendedName>
        <fullName evidence="12">ABC transporter domain-containing protein</fullName>
    </recommendedName>
</protein>
<dbReference type="CDD" id="cd03213">
    <property type="entry name" value="ABCG_EPDR"/>
    <property type="match status" value="1"/>
</dbReference>
<dbReference type="InterPro" id="IPR003439">
    <property type="entry name" value="ABC_transporter-like_ATP-bd"/>
</dbReference>
<organism evidence="13 14">
    <name type="scientific">Oryza meyeriana var. granulata</name>
    <dbReference type="NCBI Taxonomy" id="110450"/>
    <lineage>
        <taxon>Eukaryota</taxon>
        <taxon>Viridiplantae</taxon>
        <taxon>Streptophyta</taxon>
        <taxon>Embryophyta</taxon>
        <taxon>Tracheophyta</taxon>
        <taxon>Spermatophyta</taxon>
        <taxon>Magnoliopsida</taxon>
        <taxon>Liliopsida</taxon>
        <taxon>Poales</taxon>
        <taxon>Poaceae</taxon>
        <taxon>BOP clade</taxon>
        <taxon>Oryzoideae</taxon>
        <taxon>Oryzeae</taxon>
        <taxon>Oryzinae</taxon>
        <taxon>Oryza</taxon>
        <taxon>Oryza meyeriana</taxon>
    </lineage>
</organism>
<keyword evidence="8 10" id="KW-0472">Membrane</keyword>
<evidence type="ECO:0000313" key="14">
    <source>
        <dbReference type="Proteomes" id="UP000479710"/>
    </source>
</evidence>
<sequence length="1031" mass="113453">MAAGQLLAVAAAALFLAALLLPAARCQVGIPPSTTPVQLPPLPPSPPLKLPPAPPLVQVPPGALMSRIDAVRDELAAEVQAKYGFCMTNVVEDFSQAFSFSDTSFVSDCMEQTRGQMTGMLCEKAEIEIYVRSLGKKHSTRVSRNCDQNSWALGCQPGWACARQDASSLKGEVPSRVVNCRPCCPGFFCPRGLTCMIPCPLGAYCPLATLNETTGLCDPYSYQITPGLNHACGTADSWADVITTDDVFCPPGHRCPTTTQKLNCSEGYYCRKGSTDESKCIWKNTCKENSTKEATALFGGILIVFLSVVLLLVYNCSDQFIRIRAQMLSKSRRKAATIAQESATARERWKLAKELVLSHELEMSESFDTPQQLAASSNGVRHSTESNGKRSKNGKKLAHARTERFRRAYSQIGRERVLQPDNDKLTLSGVVALAAENRQQRPMFEVVFKGLTLSIGKKKLLQCVTGNLSPGRVTAIMGPSGAGKTTFLNAMLGKTTGYKKDGLVLINGKSGSMQSYKKIIGFVPQDDIVHGNLTVEENLWFSACCRSSKGMSKANKIIVLERVIGSLGLQEIRNSLVGTVEKRGISGGQRKRVNVGIEMVMEPSLLILDEPTTGLDSASSQLLLRALRHEALQGVNVCAVIHQPSYTLFNMFDDFVLLARGGLIAYLGPISEVETYFSSLGIKVPERENPPDYYIDILEGIAKTRMRGHAAPKHLPLLWMLRNGYEIPEDMQKDLEDINNDHELYTVGSMSREQSFAEQSESADSVHQNVRESYGLLDRKTPGVLAQYKYYLGRVAKQRLREATLQAVDYLILCIAGICIGTIAKVSDDTFGAASYGYTIIAVSLLCQLAALRSFSPERLQYWRERESGMSTLAYFLARDTIDHFNTLVKPVVFLSTFYFFNNPRSEFKDNYLVFLALVYCVTGIGYTFAIWFELGLAQLCSALIPVVLVLVGTQENIPKFIKGLCYPKWALEAFIIAGAKKYSGVWLITRCGALLKGGYGINDFVLCIAIIMLMGVLFRFVALLSLLKLK</sequence>
<evidence type="ECO:0000256" key="7">
    <source>
        <dbReference type="ARBA" id="ARBA00022989"/>
    </source>
</evidence>
<dbReference type="FunFam" id="3.40.50.300:FF:000367">
    <property type="entry name" value="ABC transporter G family member 24"/>
    <property type="match status" value="1"/>
</dbReference>
<dbReference type="PROSITE" id="PS50893">
    <property type="entry name" value="ABC_TRANSPORTER_2"/>
    <property type="match status" value="1"/>
</dbReference>
<keyword evidence="14" id="KW-1185">Reference proteome</keyword>
<keyword evidence="6" id="KW-0067">ATP-binding</keyword>
<feature type="compositionally biased region" description="Basic residues" evidence="9">
    <location>
        <begin position="389"/>
        <end position="399"/>
    </location>
</feature>
<dbReference type="SMART" id="SM00382">
    <property type="entry name" value="AAA"/>
    <property type="match status" value="1"/>
</dbReference>
<dbReference type="Gene3D" id="3.40.50.300">
    <property type="entry name" value="P-loop containing nucleotide triphosphate hydrolases"/>
    <property type="match status" value="1"/>
</dbReference>